<comment type="caution">
    <text evidence="1">The sequence shown here is derived from an EMBL/GenBank/DDBJ whole genome shotgun (WGS) entry which is preliminary data.</text>
</comment>
<reference evidence="1" key="1">
    <citation type="journal article" date="2023" name="G3 (Bethesda)">
        <title>Whole genome assemblies of Zophobas morio and Tenebrio molitor.</title>
        <authorList>
            <person name="Kaur S."/>
            <person name="Stinson S.A."/>
            <person name="diCenzo G.C."/>
        </authorList>
    </citation>
    <scope>NUCLEOTIDE SEQUENCE</scope>
    <source>
        <strain evidence="1">QUZm001</strain>
    </source>
</reference>
<gene>
    <name evidence="1" type="ORF">Zmor_012854</name>
</gene>
<sequence length="86" mass="9326">MFAELATCQIGGEDAGPGTDSHRTYYVSSWCTSAGRVSTLARLYVPACRNYAASCLRLLLCRAGRSQEYWPALGAGNFRIMQLDAG</sequence>
<keyword evidence="2" id="KW-1185">Reference proteome</keyword>
<evidence type="ECO:0000313" key="1">
    <source>
        <dbReference type="EMBL" id="KAJ3653613.1"/>
    </source>
</evidence>
<dbReference type="EMBL" id="JALNTZ010000004">
    <property type="protein sequence ID" value="KAJ3653613.1"/>
    <property type="molecule type" value="Genomic_DNA"/>
</dbReference>
<proteinExistence type="predicted"/>
<organism evidence="1 2">
    <name type="scientific">Zophobas morio</name>
    <dbReference type="NCBI Taxonomy" id="2755281"/>
    <lineage>
        <taxon>Eukaryota</taxon>
        <taxon>Metazoa</taxon>
        <taxon>Ecdysozoa</taxon>
        <taxon>Arthropoda</taxon>
        <taxon>Hexapoda</taxon>
        <taxon>Insecta</taxon>
        <taxon>Pterygota</taxon>
        <taxon>Neoptera</taxon>
        <taxon>Endopterygota</taxon>
        <taxon>Coleoptera</taxon>
        <taxon>Polyphaga</taxon>
        <taxon>Cucujiformia</taxon>
        <taxon>Tenebrionidae</taxon>
        <taxon>Zophobas</taxon>
    </lineage>
</organism>
<dbReference type="AlphaFoldDB" id="A0AA38IEK4"/>
<name>A0AA38IEK4_9CUCU</name>
<dbReference type="Proteomes" id="UP001168821">
    <property type="component" value="Unassembled WGS sequence"/>
</dbReference>
<protein>
    <submittedName>
        <fullName evidence="1">Uncharacterized protein</fullName>
    </submittedName>
</protein>
<accession>A0AA38IEK4</accession>
<evidence type="ECO:0000313" key="2">
    <source>
        <dbReference type="Proteomes" id="UP001168821"/>
    </source>
</evidence>